<accession>A0AC61D9B8</accession>
<comment type="caution">
    <text evidence="1">The sequence shown here is derived from an EMBL/GenBank/DDBJ whole genome shotgun (WGS) entry which is preliminary data.</text>
</comment>
<dbReference type="Proteomes" id="UP000224460">
    <property type="component" value="Unassembled WGS sequence"/>
</dbReference>
<reference evidence="1" key="1">
    <citation type="submission" date="2017-10" db="EMBL/GenBank/DDBJ databases">
        <title>Genome sequence of cellulolytic Lachnospiraceae bacterium XHS1971 isolated from hotspring sediment.</title>
        <authorList>
            <person name="Vasudevan G."/>
            <person name="Joshi A.J."/>
            <person name="Hivarkar S."/>
            <person name="Lanjekar V.B."/>
            <person name="Dhakephalkar P.K."/>
            <person name="Dagar S."/>
        </authorList>
    </citation>
    <scope>NUCLEOTIDE SEQUENCE</scope>
    <source>
        <strain evidence="1">XHS1971</strain>
    </source>
</reference>
<sequence>MYFKHELVIPNDDLPYKLFVFEGKEGNYNVAKHWHRSIEIFLVLEGEIEFFINSTPHTLVQGEFILVNSNEIHSINAPLPNYTLVLQIPHHLLEAYRESEYVLFKTPTNNKDEAIKSLIESLYYIYSEKSYGYELELKSYFYKLLHVLITKYKLEEVDSDTLKRNKNLDKLSEIINYIKRNYKEDLTLEGVAEKFAFSPTYLSRIFQKYASINYKSYLLNVRVEFAYKELCNTEATIGEIAINNGFPDSRSFSKTFYKRYGLLPSDYRKEMKKRQKSAIH</sequence>
<organism evidence="1 2">
    <name type="scientific">Sporanaerobium hydrogeniformans</name>
    <dbReference type="NCBI Taxonomy" id="3072179"/>
    <lineage>
        <taxon>Bacteria</taxon>
        <taxon>Bacillati</taxon>
        <taxon>Bacillota</taxon>
        <taxon>Clostridia</taxon>
        <taxon>Lachnospirales</taxon>
        <taxon>Lachnospiraceae</taxon>
        <taxon>Sporanaerobium</taxon>
    </lineage>
</organism>
<evidence type="ECO:0000313" key="1">
    <source>
        <dbReference type="EMBL" id="PHV69291.1"/>
    </source>
</evidence>
<name>A0AC61D9B8_9FIRM</name>
<evidence type="ECO:0000313" key="2">
    <source>
        <dbReference type="Proteomes" id="UP000224460"/>
    </source>
</evidence>
<gene>
    <name evidence="1" type="ORF">CS063_16540</name>
</gene>
<proteinExistence type="predicted"/>
<keyword evidence="2" id="KW-1185">Reference proteome</keyword>
<protein>
    <submittedName>
        <fullName evidence="1">AraC family transcriptional regulator</fullName>
    </submittedName>
</protein>
<dbReference type="EMBL" id="PEDL01000035">
    <property type="protein sequence ID" value="PHV69291.1"/>
    <property type="molecule type" value="Genomic_DNA"/>
</dbReference>